<organism evidence="16 17">
    <name type="scientific">Ganoderma sinense ZZ0214-1</name>
    <dbReference type="NCBI Taxonomy" id="1077348"/>
    <lineage>
        <taxon>Eukaryota</taxon>
        <taxon>Fungi</taxon>
        <taxon>Dikarya</taxon>
        <taxon>Basidiomycota</taxon>
        <taxon>Agaricomycotina</taxon>
        <taxon>Agaricomycetes</taxon>
        <taxon>Polyporales</taxon>
        <taxon>Polyporaceae</taxon>
        <taxon>Ganoderma</taxon>
    </lineage>
</organism>
<dbReference type="Gene3D" id="1.10.520.10">
    <property type="match status" value="1"/>
</dbReference>
<dbReference type="Pfam" id="PF00141">
    <property type="entry name" value="peroxidase"/>
    <property type="match status" value="1"/>
</dbReference>
<evidence type="ECO:0000256" key="8">
    <source>
        <dbReference type="ARBA" id="ARBA00023180"/>
    </source>
</evidence>
<protein>
    <recommendedName>
        <fullName evidence="14">Peroxidase</fullName>
        <ecNumber evidence="14">1.11.1.-</ecNumber>
    </recommendedName>
</protein>
<feature type="binding site" evidence="11">
    <location>
        <position position="97"/>
    </location>
    <ligand>
        <name>Ca(2+)</name>
        <dbReference type="ChEBI" id="CHEBI:29108"/>
        <label>1</label>
    </ligand>
</feature>
<feature type="binding site" evidence="11">
    <location>
        <position position="227"/>
    </location>
    <ligand>
        <name>Ca(2+)</name>
        <dbReference type="ChEBI" id="CHEBI:29108"/>
        <label>2</label>
    </ligand>
</feature>
<dbReference type="PANTHER" id="PTHR31356:SF66">
    <property type="entry name" value="CATALASE-PEROXIDASE"/>
    <property type="match status" value="1"/>
</dbReference>
<evidence type="ECO:0000256" key="11">
    <source>
        <dbReference type="PIRSR" id="PIRSR601621-2"/>
    </source>
</evidence>
<evidence type="ECO:0000313" key="17">
    <source>
        <dbReference type="Proteomes" id="UP000230002"/>
    </source>
</evidence>
<dbReference type="InterPro" id="IPR010255">
    <property type="entry name" value="Haem_peroxidase_sf"/>
</dbReference>
<evidence type="ECO:0000313" key="16">
    <source>
        <dbReference type="EMBL" id="PIL37049.1"/>
    </source>
</evidence>
<evidence type="ECO:0000256" key="12">
    <source>
        <dbReference type="PIRSR" id="PIRSR601621-3"/>
    </source>
</evidence>
<keyword evidence="11 14" id="KW-0106">Calcium</keyword>
<gene>
    <name evidence="16" type="ORF">GSI_00741</name>
</gene>
<evidence type="ECO:0000256" key="4">
    <source>
        <dbReference type="ARBA" id="ARBA00022723"/>
    </source>
</evidence>
<feature type="domain" description="Plant heme peroxidase family profile" evidence="15">
    <location>
        <begin position="69"/>
        <end position="344"/>
    </location>
</feature>
<evidence type="ECO:0000256" key="10">
    <source>
        <dbReference type="PIRSR" id="PIRSR601621-1"/>
    </source>
</evidence>
<reference evidence="16 17" key="1">
    <citation type="journal article" date="2015" name="Sci. Rep.">
        <title>Chromosome-level genome map provides insights into diverse defense mechanisms in the medicinal fungus Ganoderma sinense.</title>
        <authorList>
            <person name="Zhu Y."/>
            <person name="Xu J."/>
            <person name="Sun C."/>
            <person name="Zhou S."/>
            <person name="Xu H."/>
            <person name="Nelson D.R."/>
            <person name="Qian J."/>
            <person name="Song J."/>
            <person name="Luo H."/>
            <person name="Xiang L."/>
            <person name="Li Y."/>
            <person name="Xu Z."/>
            <person name="Ji A."/>
            <person name="Wang L."/>
            <person name="Lu S."/>
            <person name="Hayward A."/>
            <person name="Sun W."/>
            <person name="Li X."/>
            <person name="Schwartz D.C."/>
            <person name="Wang Y."/>
            <person name="Chen S."/>
        </authorList>
    </citation>
    <scope>NUCLEOTIDE SEQUENCE [LARGE SCALE GENOMIC DNA]</scope>
    <source>
        <strain evidence="16 17">ZZ0214-1</strain>
    </source>
</reference>
<evidence type="ECO:0000256" key="3">
    <source>
        <dbReference type="ARBA" id="ARBA00022617"/>
    </source>
</evidence>
<dbReference type="AlphaFoldDB" id="A0A2G8STE4"/>
<dbReference type="STRING" id="1077348.A0A2G8STE4"/>
<feature type="binding site" evidence="11">
    <location>
        <position position="75"/>
    </location>
    <ligand>
        <name>Ca(2+)</name>
        <dbReference type="ChEBI" id="CHEBI:29108"/>
        <label>1</label>
    </ligand>
</feature>
<evidence type="ECO:0000259" key="15">
    <source>
        <dbReference type="PROSITE" id="PS50873"/>
    </source>
</evidence>
<keyword evidence="7 11" id="KW-0408">Iron</keyword>
<feature type="binding site" description="axial binding residue" evidence="11">
    <location>
        <position position="202"/>
    </location>
    <ligand>
        <name>heme b</name>
        <dbReference type="ChEBI" id="CHEBI:60344"/>
    </ligand>
    <ligandPart>
        <name>Fe</name>
        <dbReference type="ChEBI" id="CHEBI:18248"/>
    </ligandPart>
</feature>
<dbReference type="InterPro" id="IPR044831">
    <property type="entry name" value="Ccp1-like"/>
</dbReference>
<keyword evidence="8" id="KW-0325">Glycoprotein</keyword>
<evidence type="ECO:0000256" key="2">
    <source>
        <dbReference type="ARBA" id="ARBA00022559"/>
    </source>
</evidence>
<dbReference type="Proteomes" id="UP000230002">
    <property type="component" value="Unassembled WGS sequence"/>
</dbReference>
<dbReference type="PROSITE" id="PS50873">
    <property type="entry name" value="PEROXIDASE_4"/>
    <property type="match status" value="1"/>
</dbReference>
<evidence type="ECO:0000256" key="1">
    <source>
        <dbReference type="ARBA" id="ARBA00006089"/>
    </source>
</evidence>
<dbReference type="GO" id="GO:0004601">
    <property type="term" value="F:peroxidase activity"/>
    <property type="evidence" value="ECO:0007669"/>
    <property type="project" value="UniProtKB-KW"/>
</dbReference>
<dbReference type="PRINTS" id="PR00458">
    <property type="entry name" value="PEROXIDASE"/>
</dbReference>
<dbReference type="GO" id="GO:0046274">
    <property type="term" value="P:lignin catabolic process"/>
    <property type="evidence" value="ECO:0007669"/>
    <property type="project" value="UniProtKB-KW"/>
</dbReference>
<name>A0A2G8STE4_9APHY</name>
<dbReference type="GO" id="GO:0042744">
    <property type="term" value="P:hydrogen peroxide catabolic process"/>
    <property type="evidence" value="ECO:0007669"/>
    <property type="project" value="TreeGrafter"/>
</dbReference>
<dbReference type="EC" id="1.11.1.-" evidence="14"/>
<feature type="binding site" evidence="11">
    <location>
        <position position="220"/>
    </location>
    <ligand>
        <name>Ca(2+)</name>
        <dbReference type="ChEBI" id="CHEBI:29108"/>
        <label>2</label>
    </ligand>
</feature>
<feature type="binding site" evidence="11">
    <location>
        <position position="222"/>
    </location>
    <ligand>
        <name>Ca(2+)</name>
        <dbReference type="ChEBI" id="CHEBI:29108"/>
        <label>2</label>
    </ligand>
</feature>
<evidence type="ECO:0000256" key="13">
    <source>
        <dbReference type="PIRSR" id="PIRSR601621-4"/>
    </source>
</evidence>
<dbReference type="InterPro" id="IPR024589">
    <property type="entry name" value="Ligninase_C"/>
</dbReference>
<dbReference type="GO" id="GO:0020037">
    <property type="term" value="F:heme binding"/>
    <property type="evidence" value="ECO:0007669"/>
    <property type="project" value="UniProtKB-UniRule"/>
</dbReference>
<feature type="disulfide bond" evidence="13">
    <location>
        <begin position="61"/>
        <end position="147"/>
    </location>
</feature>
<dbReference type="GO" id="GO:0046872">
    <property type="term" value="F:metal ion binding"/>
    <property type="evidence" value="ECO:0007669"/>
    <property type="project" value="UniProtKB-UniRule"/>
</dbReference>
<sequence length="364" mass="38259">MSFKSFTSLLVFVATSQVASAALTRRVACPDGVHTATNAACCALFPVVEDLQQNLFDGGECGEETHESLRLTFHDAIGFSPALTAERQFGGGGADGSIITFEAIETAFHANNGVDDIINVQKPFIAKHNMTAGDFIQLAGAVGFSNCAGAPRLEFLLGRPEAIAPSPDLLVPEPFDTVDHILARFADAGFTPEEVVALIASHSTAAADHVDPTIPGTPFDSTFSSFDSQVFIEVQLRGTLFPGTGGNQGEVESPLRGEIRLQSDHDLARDSRTACEWQSFVNDHAKLQSAFAAGMAKLAVLGQDVSQMVDCSEVIPVPPPLVVEPHIPAGLSNNDIEQACATAAFPVLPVEPGPVTSVAPVPPS</sequence>
<dbReference type="GO" id="GO:0034599">
    <property type="term" value="P:cellular response to oxidative stress"/>
    <property type="evidence" value="ECO:0007669"/>
    <property type="project" value="InterPro"/>
</dbReference>
<dbReference type="Gene3D" id="1.10.420.10">
    <property type="entry name" value="Peroxidase, domain 2"/>
    <property type="match status" value="1"/>
</dbReference>
<keyword evidence="5 14" id="KW-0732">Signal</keyword>
<dbReference type="InterPro" id="IPR019794">
    <property type="entry name" value="Peroxidases_AS"/>
</dbReference>
<dbReference type="CDD" id="cd00692">
    <property type="entry name" value="ligninase"/>
    <property type="match status" value="1"/>
</dbReference>
<keyword evidence="6 14" id="KW-0560">Oxidoreductase</keyword>
<feature type="disulfide bond" evidence="13">
    <location>
        <begin position="275"/>
        <end position="340"/>
    </location>
</feature>
<comment type="caution">
    <text evidence="16">The sequence shown here is derived from an EMBL/GenBank/DDBJ whole genome shotgun (WGS) entry which is preliminary data.</text>
</comment>
<feature type="disulfide bond" evidence="13">
    <location>
        <begin position="41"/>
        <end position="311"/>
    </location>
</feature>
<proteinExistence type="inferred from homology"/>
<feature type="site" description="Transition state stabilizer" evidence="12">
    <location>
        <position position="70"/>
    </location>
</feature>
<keyword evidence="2 14" id="KW-0575">Peroxidase</keyword>
<feature type="binding site" evidence="11">
    <location>
        <position position="95"/>
    </location>
    <ligand>
        <name>Ca(2+)</name>
        <dbReference type="ChEBI" id="CHEBI:29108"/>
        <label>1</label>
    </ligand>
</feature>
<feature type="disulfide bond" evidence="13">
    <location>
        <begin position="29"/>
        <end position="42"/>
    </location>
</feature>
<keyword evidence="4 11" id="KW-0479">Metal-binding</keyword>
<keyword evidence="3 11" id="KW-0349">Heme</keyword>
<keyword evidence="13" id="KW-1015">Disulfide bond</keyword>
<dbReference type="InterPro" id="IPR001621">
    <property type="entry name" value="Ligninase"/>
</dbReference>
<keyword evidence="17" id="KW-1185">Reference proteome</keyword>
<feature type="binding site" evidence="11">
    <location>
        <position position="203"/>
    </location>
    <ligand>
        <name>Ca(2+)</name>
        <dbReference type="ChEBI" id="CHEBI:29108"/>
        <label>2</label>
    </ligand>
</feature>
<feature type="binding site" evidence="11">
    <location>
        <position position="93"/>
    </location>
    <ligand>
        <name>Ca(2+)</name>
        <dbReference type="ChEBI" id="CHEBI:29108"/>
        <label>1</label>
    </ligand>
</feature>
<dbReference type="EMBL" id="AYKW01000001">
    <property type="protein sequence ID" value="PIL37049.1"/>
    <property type="molecule type" value="Genomic_DNA"/>
</dbReference>
<comment type="similarity">
    <text evidence="1 14">Belongs to the peroxidase family. Ligninase subfamily.</text>
</comment>
<evidence type="ECO:0000256" key="6">
    <source>
        <dbReference type="ARBA" id="ARBA00023002"/>
    </source>
</evidence>
<evidence type="ECO:0000256" key="14">
    <source>
        <dbReference type="RuleBase" id="RU363051"/>
    </source>
</evidence>
<dbReference type="GO" id="GO:0000302">
    <property type="term" value="P:response to reactive oxygen species"/>
    <property type="evidence" value="ECO:0007669"/>
    <property type="project" value="TreeGrafter"/>
</dbReference>
<comment type="cofactor">
    <cofactor evidence="11 14">
        <name>Ca(2+)</name>
        <dbReference type="ChEBI" id="CHEBI:29108"/>
    </cofactor>
    <text evidence="11 14">Binds 2 calcium ions per subunit.</text>
</comment>
<feature type="signal peptide" evidence="14">
    <location>
        <begin position="1"/>
        <end position="21"/>
    </location>
</feature>
<dbReference type="Pfam" id="PF11895">
    <property type="entry name" value="Peroxidase_ext"/>
    <property type="match status" value="1"/>
</dbReference>
<dbReference type="PRINTS" id="PR00462">
    <property type="entry name" value="LIGNINASE"/>
</dbReference>
<dbReference type="PANTHER" id="PTHR31356">
    <property type="entry name" value="THYLAKOID LUMENAL 29 KDA PROTEIN, CHLOROPLASTIC-RELATED"/>
    <property type="match status" value="1"/>
</dbReference>
<dbReference type="InterPro" id="IPR002016">
    <property type="entry name" value="Haem_peroxidase"/>
</dbReference>
<dbReference type="PROSITE" id="PS00436">
    <property type="entry name" value="PEROXIDASE_2"/>
    <property type="match status" value="1"/>
</dbReference>
<evidence type="ECO:0000256" key="5">
    <source>
        <dbReference type="ARBA" id="ARBA00022729"/>
    </source>
</evidence>
<comment type="cofactor">
    <cofactor evidence="11">
        <name>heme b</name>
        <dbReference type="ChEBI" id="CHEBI:60344"/>
    </cofactor>
    <text evidence="11">Binds 1 heme b (iron(II)-protoporphyrin IX) group per subunit.</text>
</comment>
<dbReference type="OrthoDB" id="2113341at2759"/>
<accession>A0A2G8STE4</accession>
<feature type="chain" id="PRO_5013423039" description="Peroxidase" evidence="14">
    <location>
        <begin position="22"/>
        <end position="364"/>
    </location>
</feature>
<keyword evidence="9" id="KW-0439">Lignin degradation</keyword>
<evidence type="ECO:0000256" key="9">
    <source>
        <dbReference type="ARBA" id="ARBA00023185"/>
    </source>
</evidence>
<feature type="active site" description="Proton acceptor" evidence="10">
    <location>
        <position position="74"/>
    </location>
</feature>
<evidence type="ECO:0000256" key="7">
    <source>
        <dbReference type="ARBA" id="ARBA00023004"/>
    </source>
</evidence>
<dbReference type="SUPFAM" id="SSF48113">
    <property type="entry name" value="Heme-dependent peroxidases"/>
    <property type="match status" value="1"/>
</dbReference>